<reference evidence="3" key="1">
    <citation type="submission" date="2016-10" db="EMBL/GenBank/DDBJ databases">
        <authorList>
            <person name="Varghese N."/>
            <person name="Submissions S."/>
        </authorList>
    </citation>
    <scope>NUCLEOTIDE SEQUENCE [LARGE SCALE GENOMIC DNA]</scope>
    <source>
        <strain evidence="3">SUR2</strain>
    </source>
</reference>
<gene>
    <name evidence="2" type="ORF">SAMN05216324_10276</name>
</gene>
<organism evidence="2 3">
    <name type="scientific">Chryseobacterium limigenitum</name>
    <dbReference type="NCBI Taxonomy" id="1612149"/>
    <lineage>
        <taxon>Bacteria</taxon>
        <taxon>Pseudomonadati</taxon>
        <taxon>Bacteroidota</taxon>
        <taxon>Flavobacteriia</taxon>
        <taxon>Flavobacteriales</taxon>
        <taxon>Weeksellaceae</taxon>
        <taxon>Chryseobacterium group</taxon>
        <taxon>Chryseobacterium</taxon>
    </lineage>
</organism>
<name>A0A1K2IHF7_9FLAO</name>
<dbReference type="AlphaFoldDB" id="A0A1K2IHF7"/>
<evidence type="ECO:0000259" key="1">
    <source>
        <dbReference type="Pfam" id="PF21837"/>
    </source>
</evidence>
<dbReference type="Proteomes" id="UP000182034">
    <property type="component" value="Unassembled WGS sequence"/>
</dbReference>
<dbReference type="RefSeq" id="WP_072407116.1">
    <property type="nucleotide sequence ID" value="NZ_FPKW01000002.1"/>
</dbReference>
<dbReference type="OrthoDB" id="709560at2"/>
<sequence length="133" mass="16088">MIENILLDYIVFIKTFEDLIRSEYQLSHDQRITSGINFYFQRESEIDNYKYRFHGAGCRLEKGDIICEYNYYINDITFTLWAIKQFIITNSKYQNESLSDKCLELELYKFIESGHLSWKIEDGVAWEIYQFNK</sequence>
<protein>
    <recommendedName>
        <fullName evidence="1">DUF6896 domain-containing protein</fullName>
    </recommendedName>
</protein>
<keyword evidence="3" id="KW-1185">Reference proteome</keyword>
<dbReference type="EMBL" id="FPKW01000002">
    <property type="protein sequence ID" value="SFZ91099.1"/>
    <property type="molecule type" value="Genomic_DNA"/>
</dbReference>
<evidence type="ECO:0000313" key="2">
    <source>
        <dbReference type="EMBL" id="SFZ91099.1"/>
    </source>
</evidence>
<evidence type="ECO:0000313" key="3">
    <source>
        <dbReference type="Proteomes" id="UP000182034"/>
    </source>
</evidence>
<accession>A0A1K2IHF7</accession>
<feature type="domain" description="DUF6896" evidence="1">
    <location>
        <begin position="3"/>
        <end position="120"/>
    </location>
</feature>
<dbReference type="Pfam" id="PF21837">
    <property type="entry name" value="DUF6896"/>
    <property type="match status" value="1"/>
</dbReference>
<dbReference type="InterPro" id="IPR054191">
    <property type="entry name" value="DUF6896"/>
</dbReference>
<dbReference type="STRING" id="1612149.SAMN05216324_10276"/>
<proteinExistence type="predicted"/>